<organism evidence="2 3">
    <name type="scientific">Paractinoplanes durhamensis</name>
    <dbReference type="NCBI Taxonomy" id="113563"/>
    <lineage>
        <taxon>Bacteria</taxon>
        <taxon>Bacillati</taxon>
        <taxon>Actinomycetota</taxon>
        <taxon>Actinomycetes</taxon>
        <taxon>Micromonosporales</taxon>
        <taxon>Micromonosporaceae</taxon>
        <taxon>Paractinoplanes</taxon>
    </lineage>
</organism>
<evidence type="ECO:0000313" key="3">
    <source>
        <dbReference type="Proteomes" id="UP000637628"/>
    </source>
</evidence>
<name>A0ABQ3ZAQ1_9ACTN</name>
<dbReference type="Proteomes" id="UP000637628">
    <property type="component" value="Unassembled WGS sequence"/>
</dbReference>
<accession>A0ABQ3ZAQ1</accession>
<dbReference type="EMBL" id="BOML01000070">
    <property type="protein sequence ID" value="GIE06892.1"/>
    <property type="molecule type" value="Genomic_DNA"/>
</dbReference>
<gene>
    <name evidence="2" type="ORF">Adu01nite_82420</name>
</gene>
<keyword evidence="1" id="KW-0472">Membrane</keyword>
<evidence type="ECO:0000256" key="1">
    <source>
        <dbReference type="SAM" id="Phobius"/>
    </source>
</evidence>
<proteinExistence type="predicted"/>
<comment type="caution">
    <text evidence="2">The sequence shown here is derived from an EMBL/GenBank/DDBJ whole genome shotgun (WGS) entry which is preliminary data.</text>
</comment>
<protein>
    <submittedName>
        <fullName evidence="2">Uncharacterized protein</fullName>
    </submittedName>
</protein>
<dbReference type="RefSeq" id="WP_203734746.1">
    <property type="nucleotide sequence ID" value="NZ_BAAATX010000026.1"/>
</dbReference>
<reference evidence="2 3" key="1">
    <citation type="submission" date="2021-01" db="EMBL/GenBank/DDBJ databases">
        <title>Whole genome shotgun sequence of Actinoplanes durhamensis NBRC 14914.</title>
        <authorList>
            <person name="Komaki H."/>
            <person name="Tamura T."/>
        </authorList>
    </citation>
    <scope>NUCLEOTIDE SEQUENCE [LARGE SCALE GENOMIC DNA]</scope>
    <source>
        <strain evidence="2 3">NBRC 14914</strain>
    </source>
</reference>
<feature type="transmembrane region" description="Helical" evidence="1">
    <location>
        <begin position="165"/>
        <end position="186"/>
    </location>
</feature>
<evidence type="ECO:0000313" key="2">
    <source>
        <dbReference type="EMBL" id="GIE06892.1"/>
    </source>
</evidence>
<keyword evidence="3" id="KW-1185">Reference proteome</keyword>
<sequence length="225" mass="24856">MVRTDLVVPAQLVSGLQMPSLSVTTGGTDVQWVEIPVGRRRFLRRSALRLPLDPPGARLARRFLRVEPWLTFARLAALLAVTTVDFVVRPAPPLPIWIGVWLVVVVSSIPRVNGILPRQSPYRTVAGELRIPGVPVEVAKQWVEQNPGVRPTTEPDPRPRSRHWYATWSAVLLISAIGLFTVSATNGREDSLLIWVAVPSLFLAGIASAFKMLPRGRLRIEDGDS</sequence>
<keyword evidence="1" id="KW-0812">Transmembrane</keyword>
<feature type="transmembrane region" description="Helical" evidence="1">
    <location>
        <begin position="94"/>
        <end position="113"/>
    </location>
</feature>
<keyword evidence="1" id="KW-1133">Transmembrane helix</keyword>
<feature type="transmembrane region" description="Helical" evidence="1">
    <location>
        <begin position="192"/>
        <end position="210"/>
    </location>
</feature>
<feature type="transmembrane region" description="Helical" evidence="1">
    <location>
        <begin position="69"/>
        <end position="88"/>
    </location>
</feature>